<keyword evidence="1" id="KW-0812">Transmembrane</keyword>
<dbReference type="RefSeq" id="WP_068769440.1">
    <property type="nucleotide sequence ID" value="NZ_CP109796.1"/>
</dbReference>
<feature type="chain" id="PRO_5008089236" description="DUF4126 domain-containing protein" evidence="2">
    <location>
        <begin position="24"/>
        <end position="405"/>
    </location>
</feature>
<dbReference type="AlphaFoldDB" id="A0A178IMV2"/>
<reference evidence="3 4" key="1">
    <citation type="submission" date="2016-01" db="EMBL/GenBank/DDBJ databases">
        <title>High potential of lignocellulose degradation of a new Verrucomicrobia species.</title>
        <authorList>
            <person name="Wang Y."/>
            <person name="Shi Y."/>
            <person name="Qiu Z."/>
            <person name="Liu S."/>
            <person name="Yang H."/>
        </authorList>
    </citation>
    <scope>NUCLEOTIDE SEQUENCE [LARGE SCALE GENOMIC DNA]</scope>
    <source>
        <strain evidence="3 4">TSB47</strain>
    </source>
</reference>
<feature type="signal peptide" evidence="2">
    <location>
        <begin position="1"/>
        <end position="23"/>
    </location>
</feature>
<sequence>MKRIAPILLLATLLATLATPLLAATNPAPQTTSSPDQSRIGAITTSVATITGIAISPLLGTGAYGAYKYWTTDSAARAQLSWYAQPSFFLPALLIALACASKDALGAILPPGWKKPLDILETVENKASGLVAAGAVVPLTMDSLSGMLVGGGSTAASAGHALDGAGLAMIHLGAVDLSWLLNLVTVPAGIIIFAVVWMASHAINVLILLSPWGAIDAALKGARASLLAAVTATAHFSPTTSLFLSIAIILVAFFVAGWAFRLTIFGTAFCWDFFTLRRKRFRLKPDANKLFSGGHLKGVPIRTYGRLLNEPENGRLVFAYKPWLVMPERRTVVAVSGPYIGKGLFFSTVRDGESTLFILPPRYRDHEEQLAQIYKLGGIQPAGLRKAWSMLRELFGGSAARTQVA</sequence>
<keyword evidence="1" id="KW-1133">Transmembrane helix</keyword>
<keyword evidence="4" id="KW-1185">Reference proteome</keyword>
<accession>A0A178IMV2</accession>
<organism evidence="3 4">
    <name type="scientific">Termitidicoccus mucosus</name>
    <dbReference type="NCBI Taxonomy" id="1184151"/>
    <lineage>
        <taxon>Bacteria</taxon>
        <taxon>Pseudomonadati</taxon>
        <taxon>Verrucomicrobiota</taxon>
        <taxon>Opitutia</taxon>
        <taxon>Opitutales</taxon>
        <taxon>Opitutaceae</taxon>
        <taxon>Termitidicoccus</taxon>
    </lineage>
</organism>
<feature type="transmembrane region" description="Helical" evidence="1">
    <location>
        <begin position="187"/>
        <end position="209"/>
    </location>
</feature>
<keyword evidence="1" id="KW-0472">Membrane</keyword>
<evidence type="ECO:0000313" key="3">
    <source>
        <dbReference type="EMBL" id="OAM90637.1"/>
    </source>
</evidence>
<name>A0A178IMV2_9BACT</name>
<gene>
    <name evidence="3" type="ORF">AW736_06850</name>
</gene>
<proteinExistence type="predicted"/>
<keyword evidence="2" id="KW-0732">Signal</keyword>
<dbReference type="Proteomes" id="UP000078486">
    <property type="component" value="Unassembled WGS sequence"/>
</dbReference>
<evidence type="ECO:0000256" key="1">
    <source>
        <dbReference type="SAM" id="Phobius"/>
    </source>
</evidence>
<feature type="transmembrane region" description="Helical" evidence="1">
    <location>
        <begin position="47"/>
        <end position="67"/>
    </location>
</feature>
<evidence type="ECO:0000256" key="2">
    <source>
        <dbReference type="SAM" id="SignalP"/>
    </source>
</evidence>
<comment type="caution">
    <text evidence="3">The sequence shown here is derived from an EMBL/GenBank/DDBJ whole genome shotgun (WGS) entry which is preliminary data.</text>
</comment>
<evidence type="ECO:0000313" key="4">
    <source>
        <dbReference type="Proteomes" id="UP000078486"/>
    </source>
</evidence>
<protein>
    <recommendedName>
        <fullName evidence="5">DUF4126 domain-containing protein</fullName>
    </recommendedName>
</protein>
<dbReference type="STRING" id="1184151.AW736_06850"/>
<dbReference type="OrthoDB" id="181223at2"/>
<evidence type="ECO:0008006" key="5">
    <source>
        <dbReference type="Google" id="ProtNLM"/>
    </source>
</evidence>
<dbReference type="EMBL" id="LRRQ01000053">
    <property type="protein sequence ID" value="OAM90637.1"/>
    <property type="molecule type" value="Genomic_DNA"/>
</dbReference>
<feature type="transmembrane region" description="Helical" evidence="1">
    <location>
        <begin position="243"/>
        <end position="274"/>
    </location>
</feature>